<dbReference type="AlphaFoldDB" id="A0A8J3Z165"/>
<accession>A0A8J3Z165</accession>
<keyword evidence="3" id="KW-1185">Reference proteome</keyword>
<dbReference type="CDD" id="cd01949">
    <property type="entry name" value="GGDEF"/>
    <property type="match status" value="1"/>
</dbReference>
<evidence type="ECO:0000259" key="1">
    <source>
        <dbReference type="PROSITE" id="PS50887"/>
    </source>
</evidence>
<dbReference type="GO" id="GO:0043709">
    <property type="term" value="P:cell adhesion involved in single-species biofilm formation"/>
    <property type="evidence" value="ECO:0007669"/>
    <property type="project" value="TreeGrafter"/>
</dbReference>
<dbReference type="Gene3D" id="3.30.70.270">
    <property type="match status" value="1"/>
</dbReference>
<organism evidence="2 3">
    <name type="scientific">Virgisporangium aurantiacum</name>
    <dbReference type="NCBI Taxonomy" id="175570"/>
    <lineage>
        <taxon>Bacteria</taxon>
        <taxon>Bacillati</taxon>
        <taxon>Actinomycetota</taxon>
        <taxon>Actinomycetes</taxon>
        <taxon>Micromonosporales</taxon>
        <taxon>Micromonosporaceae</taxon>
        <taxon>Virgisporangium</taxon>
    </lineage>
</organism>
<dbReference type="SMART" id="SM00267">
    <property type="entry name" value="GGDEF"/>
    <property type="match status" value="1"/>
</dbReference>
<dbReference type="InterPro" id="IPR029787">
    <property type="entry name" value="Nucleotide_cyclase"/>
</dbReference>
<proteinExistence type="predicted"/>
<dbReference type="GO" id="GO:0052621">
    <property type="term" value="F:diguanylate cyclase activity"/>
    <property type="evidence" value="ECO:0007669"/>
    <property type="project" value="TreeGrafter"/>
</dbReference>
<evidence type="ECO:0000313" key="2">
    <source>
        <dbReference type="EMBL" id="GIJ53198.1"/>
    </source>
</evidence>
<reference evidence="2" key="1">
    <citation type="submission" date="2021-01" db="EMBL/GenBank/DDBJ databases">
        <title>Whole genome shotgun sequence of Virgisporangium aurantiacum NBRC 16421.</title>
        <authorList>
            <person name="Komaki H."/>
            <person name="Tamura T."/>
        </authorList>
    </citation>
    <scope>NUCLEOTIDE SEQUENCE</scope>
    <source>
        <strain evidence="2">NBRC 16421</strain>
    </source>
</reference>
<dbReference type="PANTHER" id="PTHR45138">
    <property type="entry name" value="REGULATORY COMPONENTS OF SENSORY TRANSDUCTION SYSTEM"/>
    <property type="match status" value="1"/>
</dbReference>
<dbReference type="GO" id="GO:0005886">
    <property type="term" value="C:plasma membrane"/>
    <property type="evidence" value="ECO:0007669"/>
    <property type="project" value="TreeGrafter"/>
</dbReference>
<feature type="domain" description="GGDEF" evidence="1">
    <location>
        <begin position="390"/>
        <end position="518"/>
    </location>
</feature>
<gene>
    <name evidence="2" type="ORF">Vau01_007140</name>
</gene>
<dbReference type="InterPro" id="IPR043128">
    <property type="entry name" value="Rev_trsase/Diguanyl_cyclase"/>
</dbReference>
<dbReference type="InterPro" id="IPR011990">
    <property type="entry name" value="TPR-like_helical_dom_sf"/>
</dbReference>
<dbReference type="EMBL" id="BOPG01000005">
    <property type="protein sequence ID" value="GIJ53198.1"/>
    <property type="molecule type" value="Genomic_DNA"/>
</dbReference>
<protein>
    <recommendedName>
        <fullName evidence="1">GGDEF domain-containing protein</fullName>
    </recommendedName>
</protein>
<dbReference type="InterPro" id="IPR000160">
    <property type="entry name" value="GGDEF_dom"/>
</dbReference>
<evidence type="ECO:0000313" key="3">
    <source>
        <dbReference type="Proteomes" id="UP000612585"/>
    </source>
</evidence>
<dbReference type="InterPro" id="IPR050469">
    <property type="entry name" value="Diguanylate_Cyclase"/>
</dbReference>
<name>A0A8J3Z165_9ACTN</name>
<dbReference type="SUPFAM" id="SSF55073">
    <property type="entry name" value="Nucleotide cyclase"/>
    <property type="match status" value="1"/>
</dbReference>
<dbReference type="GO" id="GO:1902201">
    <property type="term" value="P:negative regulation of bacterial-type flagellum-dependent cell motility"/>
    <property type="evidence" value="ECO:0007669"/>
    <property type="project" value="TreeGrafter"/>
</dbReference>
<dbReference type="Pfam" id="PF00990">
    <property type="entry name" value="GGDEF"/>
    <property type="match status" value="1"/>
</dbReference>
<dbReference type="Gene3D" id="1.25.40.10">
    <property type="entry name" value="Tetratricopeptide repeat domain"/>
    <property type="match status" value="1"/>
</dbReference>
<dbReference type="Proteomes" id="UP000612585">
    <property type="component" value="Unassembled WGS sequence"/>
</dbReference>
<dbReference type="PANTHER" id="PTHR45138:SF9">
    <property type="entry name" value="DIGUANYLATE CYCLASE DGCM-RELATED"/>
    <property type="match status" value="1"/>
</dbReference>
<sequence length="518" mass="55945">MTHTADGRAPSTEPSREIERMLSGVQRMLFDDRVTEALAVGAQLANADDPRTRVDARIYRLAALINLDRSTEYAAAVDAAFEALQAFPEPGRYGRVHALAAVTAYRFGSLDRCVNHLVRSAFALKAVELTDAMAAWGWHNLATAYSYTGFHGYALSAIEKAREVAAAIGLPASDFVTPGIRLRLAVSLDQRGDTDGCQRVLRDLVQDCQAKLASGELAQTRPINRANYGYAAVRLAALGYRRVLDEIDPRPLLRDGASRRADDLRALGRACHAIAIGRPIEAVARLETAVVSDETAGAGEVPRLRALAHVATGDYAAAYAADRQAHRVASADTDRLRDLFMDGVAARLDRENLHERVAKYQDEANTDPLTGLPNRRYLEQYVADLVGHGGSAVLGVCDLDGFKKVNTVHGHLSGDIVLQRVAGVLNRVMRRGDFVARYGGDEFVVLLPSTSRAEAHEIERRIVSAVSGEDWSALVPGTPISITIGWAVIGEGGLTRVADAFETADMAMLNAKATPRAS</sequence>
<comment type="caution">
    <text evidence="2">The sequence shown here is derived from an EMBL/GenBank/DDBJ whole genome shotgun (WGS) entry which is preliminary data.</text>
</comment>
<dbReference type="PROSITE" id="PS50887">
    <property type="entry name" value="GGDEF"/>
    <property type="match status" value="1"/>
</dbReference>
<dbReference type="NCBIfam" id="TIGR00254">
    <property type="entry name" value="GGDEF"/>
    <property type="match status" value="1"/>
</dbReference>